<evidence type="ECO:0000313" key="1">
    <source>
        <dbReference type="EMBL" id="ALG13405.1"/>
    </source>
</evidence>
<reference evidence="1 2" key="1">
    <citation type="submission" date="2015-07" db="EMBL/GenBank/DDBJ databases">
        <title>Genome sequencing of Kibdelosporangium phytohabitans.</title>
        <authorList>
            <person name="Qin S."/>
            <person name="Xing K."/>
        </authorList>
    </citation>
    <scope>NUCLEOTIDE SEQUENCE [LARGE SCALE GENOMIC DNA]</scope>
    <source>
        <strain evidence="1 2">KLBMP1111</strain>
    </source>
</reference>
<dbReference type="KEGG" id="kphy:AOZ06_46945"/>
<protein>
    <submittedName>
        <fullName evidence="1">Transcriptional regulator</fullName>
    </submittedName>
</protein>
<name>A0A0N9IB63_9PSEU</name>
<dbReference type="Proteomes" id="UP000063699">
    <property type="component" value="Chromosome"/>
</dbReference>
<accession>A0A0N9IB63</accession>
<evidence type="ECO:0000313" key="2">
    <source>
        <dbReference type="Proteomes" id="UP000063699"/>
    </source>
</evidence>
<dbReference type="STRING" id="860235.AOZ06_46945"/>
<dbReference type="OrthoDB" id="3568381at2"/>
<dbReference type="RefSeq" id="WP_054295294.1">
    <property type="nucleotide sequence ID" value="NZ_JADBEI010000001.1"/>
</dbReference>
<proteinExistence type="predicted"/>
<dbReference type="AlphaFoldDB" id="A0A0N9IB63"/>
<sequence length="213" mass="23080">MSNSSHQTGGDLLVLHTLRCMGHATLDRIADAARMAESDVESELIDLAVDGLVTRSAGEFGGGWNLTGEGRAADADRIAGELAASGARAVVTGAFEDFLVLNPELLDLCSAWQLRPIDGNSRINDHTDAAYDAKVLARFTGFHQRAVAVCAVLTSVLSRFGRYQVRLGEALAHAEAGRLDYLTDRMDSYHSTWFQLHEDLLTTLGMARENQFG</sequence>
<dbReference type="EMBL" id="CP012752">
    <property type="protein sequence ID" value="ALG13405.1"/>
    <property type="molecule type" value="Genomic_DNA"/>
</dbReference>
<gene>
    <name evidence="1" type="ORF">AOZ06_46945</name>
</gene>
<organism evidence="1 2">
    <name type="scientific">Kibdelosporangium phytohabitans</name>
    <dbReference type="NCBI Taxonomy" id="860235"/>
    <lineage>
        <taxon>Bacteria</taxon>
        <taxon>Bacillati</taxon>
        <taxon>Actinomycetota</taxon>
        <taxon>Actinomycetes</taxon>
        <taxon>Pseudonocardiales</taxon>
        <taxon>Pseudonocardiaceae</taxon>
        <taxon>Kibdelosporangium</taxon>
    </lineage>
</organism>
<keyword evidence="2" id="KW-1185">Reference proteome</keyword>